<accession>A0ABR3HDW6</accession>
<name>A0ABR3HDW6_LOXSC</name>
<gene>
    <name evidence="1" type="ORF">ABMA27_008052</name>
</gene>
<dbReference type="EMBL" id="JBEUOH010000021">
    <property type="protein sequence ID" value="KAL0868589.1"/>
    <property type="molecule type" value="Genomic_DNA"/>
</dbReference>
<dbReference type="Proteomes" id="UP001549920">
    <property type="component" value="Unassembled WGS sequence"/>
</dbReference>
<keyword evidence="2" id="KW-1185">Reference proteome</keyword>
<evidence type="ECO:0000313" key="2">
    <source>
        <dbReference type="Proteomes" id="UP001549920"/>
    </source>
</evidence>
<organism evidence="1 2">
    <name type="scientific">Loxostege sticticalis</name>
    <name type="common">Beet webworm moth</name>
    <dbReference type="NCBI Taxonomy" id="481309"/>
    <lineage>
        <taxon>Eukaryota</taxon>
        <taxon>Metazoa</taxon>
        <taxon>Ecdysozoa</taxon>
        <taxon>Arthropoda</taxon>
        <taxon>Hexapoda</taxon>
        <taxon>Insecta</taxon>
        <taxon>Pterygota</taxon>
        <taxon>Neoptera</taxon>
        <taxon>Endopterygota</taxon>
        <taxon>Lepidoptera</taxon>
        <taxon>Glossata</taxon>
        <taxon>Ditrysia</taxon>
        <taxon>Pyraloidea</taxon>
        <taxon>Crambidae</taxon>
        <taxon>Pyraustinae</taxon>
        <taxon>Loxostege</taxon>
    </lineage>
</organism>
<evidence type="ECO:0000313" key="1">
    <source>
        <dbReference type="EMBL" id="KAL0868589.1"/>
    </source>
</evidence>
<comment type="caution">
    <text evidence="1">The sequence shown here is derived from an EMBL/GenBank/DDBJ whole genome shotgun (WGS) entry which is preliminary data.</text>
</comment>
<sequence length="202" mass="23691">MCVLADICNHTWIPECGMERSDGHLRLFIDECDMFEYNCDQEKFYEIQNYSECFKGPAICPTYPPCPSIPTCPNHRFHRMGQKYVFVTPNGRRQADPPRTTFKVSLPYHMLHGKRRYTPIPKIRRQRMEKEARRRSMAAKKAASKTQTKKVPVSRDTVVIRRESIIKNGKIFMKIFKAYVTTKPMKKATTIKKCTKDTDFLE</sequence>
<protein>
    <submittedName>
        <fullName evidence="1">Uncharacterized protein</fullName>
    </submittedName>
</protein>
<proteinExistence type="predicted"/>
<reference evidence="1 2" key="1">
    <citation type="submission" date="2024-06" db="EMBL/GenBank/DDBJ databases">
        <title>A chromosome-level genome assembly of beet webworm, Loxostege sticticalis.</title>
        <authorList>
            <person name="Zhang Y."/>
        </authorList>
    </citation>
    <scope>NUCLEOTIDE SEQUENCE [LARGE SCALE GENOMIC DNA]</scope>
    <source>
        <strain evidence="1">AQ026</strain>
        <tissue evidence="1">Whole body</tissue>
    </source>
</reference>